<evidence type="ECO:0000313" key="8">
    <source>
        <dbReference type="EMBL" id="KAI2663060.1"/>
    </source>
</evidence>
<dbReference type="InterPro" id="IPR003599">
    <property type="entry name" value="Ig_sub"/>
</dbReference>
<feature type="domain" description="Ig-like" evidence="7">
    <location>
        <begin position="435"/>
        <end position="525"/>
    </location>
</feature>
<comment type="subcellular location">
    <subcellularLocation>
        <location evidence="1">Membrane</location>
    </subcellularLocation>
</comment>
<dbReference type="Proteomes" id="UP000830375">
    <property type="component" value="Unassembled WGS sequence"/>
</dbReference>
<dbReference type="InterPro" id="IPR015631">
    <property type="entry name" value="CD2/SLAM_rcpt"/>
</dbReference>
<feature type="domain" description="Ig-like" evidence="7">
    <location>
        <begin position="214"/>
        <end position="292"/>
    </location>
</feature>
<evidence type="ECO:0000256" key="3">
    <source>
        <dbReference type="ARBA" id="ARBA00023136"/>
    </source>
</evidence>
<comment type="caution">
    <text evidence="8">The sequence shown here is derived from an EMBL/GenBank/DDBJ whole genome shotgun (WGS) entry which is preliminary data.</text>
</comment>
<sequence>MNNFQESCCSILGVLLFFLLQVSCADPDVDVVHKAVGDSLELIADYSKKDLEVQWKYNEVMFAEYQNNNLKIVKPDVFHKRLKINEDNISVTVENLKLQDSGSFSIVAVGQSGQHPTKIIELHVHGRITDVQIVYSDSWLQLKNICMFHLLCLASGDPNPSYSWTRHQVKAQSQHLKISLRPAESTTLTCTASNSISFKYITKTVVCTGKPSMPSDLIIYVKIESSVSWLQDICMFHLWCLASGHPNPSYSWIGHQTQGPHLNITLRPAESATFNCTANNTVSMKYATKTVVCTEKSEGQTLCLNLLSRMPRSSKHLNMNIFRESCCSILGVLLFFLLQVSCADPDMEVVHKAVGDSLELTADYPKDDLEVMWKYNGTEFAEYQNNNFKTDKPDVFHERLRMNKDNISVTVTDLKIRDSGSFSIIALEKSGRQHPTKTIELHVHDRITDVQIEHNDSWSQFNNICTFHLQCLASGNPNPFYSWSGHQVKTQGQHLKISLHPADSATLTCTANNTISVQYTTKTVVCTEISEVSCADPDAEVVHKAVGNSLELIADYSKKDLDLVQWKYNGTEFAEYQNNNLKIVKPDVFHERLKINKENINVTVADLKIQDSGNFTIVAVEKSVQQHPTKTIELHVHDLITDVQIEYNDSWSQLNNICTFHLWCLASGDPNPSYSWTHHQVKTQGSHLKISLRLAENSTLTCTVNNTISVKNTTKTVVCKKSDDSNMSSGFRQEYLLIAVGVCIVVIVIFSATVTVCCRWQRNKGQGESEAGITVYEDVNADATAKPQTLYDKINYQRHPAVSANTSSPYQEVL</sequence>
<feature type="domain" description="Ig-like" evidence="7">
    <location>
        <begin position="628"/>
        <end position="718"/>
    </location>
</feature>
<evidence type="ECO:0000256" key="4">
    <source>
        <dbReference type="ARBA" id="ARBA00023180"/>
    </source>
</evidence>
<organism evidence="8 9">
    <name type="scientific">Labeo rohita</name>
    <name type="common">Indian major carp</name>
    <name type="synonym">Cyprinus rohita</name>
    <dbReference type="NCBI Taxonomy" id="84645"/>
    <lineage>
        <taxon>Eukaryota</taxon>
        <taxon>Metazoa</taxon>
        <taxon>Chordata</taxon>
        <taxon>Craniata</taxon>
        <taxon>Vertebrata</taxon>
        <taxon>Euteleostomi</taxon>
        <taxon>Actinopterygii</taxon>
        <taxon>Neopterygii</taxon>
        <taxon>Teleostei</taxon>
        <taxon>Ostariophysi</taxon>
        <taxon>Cypriniformes</taxon>
        <taxon>Cyprinidae</taxon>
        <taxon>Labeoninae</taxon>
        <taxon>Labeonini</taxon>
        <taxon>Labeo</taxon>
    </lineage>
</organism>
<evidence type="ECO:0000313" key="9">
    <source>
        <dbReference type="Proteomes" id="UP000830375"/>
    </source>
</evidence>
<evidence type="ECO:0000256" key="6">
    <source>
        <dbReference type="SAM" id="SignalP"/>
    </source>
</evidence>
<keyword evidence="9" id="KW-1185">Reference proteome</keyword>
<dbReference type="PANTHER" id="PTHR12080">
    <property type="entry name" value="SIGNALING LYMPHOCYTIC ACTIVATION MOLECULE"/>
    <property type="match status" value="1"/>
</dbReference>
<evidence type="ECO:0000256" key="2">
    <source>
        <dbReference type="ARBA" id="ARBA00022729"/>
    </source>
</evidence>
<gene>
    <name evidence="8" type="ORF">H4Q32_028088</name>
</gene>
<evidence type="ECO:0000259" key="7">
    <source>
        <dbReference type="PROSITE" id="PS50835"/>
    </source>
</evidence>
<dbReference type="EMBL" id="JACTAM010000007">
    <property type="protein sequence ID" value="KAI2663060.1"/>
    <property type="molecule type" value="Genomic_DNA"/>
</dbReference>
<dbReference type="Gene3D" id="2.60.40.10">
    <property type="entry name" value="Immunoglobulins"/>
    <property type="match status" value="7"/>
</dbReference>
<proteinExistence type="predicted"/>
<keyword evidence="5" id="KW-0812">Transmembrane</keyword>
<name>A0ABQ8MK43_LABRO</name>
<feature type="domain" description="Ig-like" evidence="7">
    <location>
        <begin position="116"/>
        <end position="206"/>
    </location>
</feature>
<dbReference type="InterPro" id="IPR013783">
    <property type="entry name" value="Ig-like_fold"/>
</dbReference>
<accession>A0ABQ8MK43</accession>
<feature type="chain" id="PRO_5046064729" evidence="6">
    <location>
        <begin position="25"/>
        <end position="814"/>
    </location>
</feature>
<dbReference type="SUPFAM" id="SSF48726">
    <property type="entry name" value="Immunoglobulin"/>
    <property type="match status" value="7"/>
</dbReference>
<dbReference type="InterPro" id="IPR007110">
    <property type="entry name" value="Ig-like_dom"/>
</dbReference>
<evidence type="ECO:0000256" key="1">
    <source>
        <dbReference type="ARBA" id="ARBA00004370"/>
    </source>
</evidence>
<keyword evidence="3 5" id="KW-0472">Membrane</keyword>
<dbReference type="SMART" id="SM00409">
    <property type="entry name" value="IG"/>
    <property type="match status" value="5"/>
</dbReference>
<keyword evidence="4" id="KW-0325">Glycoprotein</keyword>
<protein>
    <submittedName>
        <fullName evidence="8">T-lymphocyte surface antigen Ly-9</fullName>
    </submittedName>
</protein>
<keyword evidence="5" id="KW-1133">Transmembrane helix</keyword>
<feature type="transmembrane region" description="Helical" evidence="5">
    <location>
        <begin position="735"/>
        <end position="758"/>
    </location>
</feature>
<dbReference type="PROSITE" id="PS50835">
    <property type="entry name" value="IG_LIKE"/>
    <property type="match status" value="4"/>
</dbReference>
<keyword evidence="2 6" id="KW-0732">Signal</keyword>
<evidence type="ECO:0000256" key="5">
    <source>
        <dbReference type="SAM" id="Phobius"/>
    </source>
</evidence>
<reference evidence="8 9" key="1">
    <citation type="submission" date="2022-01" db="EMBL/GenBank/DDBJ databases">
        <title>A high-quality chromosome-level genome assembly of rohu carp, Labeo rohita.</title>
        <authorList>
            <person name="Arick M.A. II"/>
            <person name="Hsu C.-Y."/>
            <person name="Magbanua Z."/>
            <person name="Pechanova O."/>
            <person name="Grover C."/>
            <person name="Miller E."/>
            <person name="Thrash A."/>
            <person name="Ezzel L."/>
            <person name="Alam S."/>
            <person name="Benzie J."/>
            <person name="Hamilton M."/>
            <person name="Karsi A."/>
            <person name="Lawrence M.L."/>
            <person name="Peterson D.G."/>
        </authorList>
    </citation>
    <scope>NUCLEOTIDE SEQUENCE [LARGE SCALE GENOMIC DNA]</scope>
    <source>
        <strain evidence="9">BAU-BD-2019</strain>
        <tissue evidence="8">Blood</tissue>
    </source>
</reference>
<dbReference type="PANTHER" id="PTHR12080:SF59">
    <property type="entry name" value="HEPATIC AND GLIAL CELL ADHESION MOLECULE"/>
    <property type="match status" value="1"/>
</dbReference>
<feature type="signal peptide" evidence="6">
    <location>
        <begin position="1"/>
        <end position="24"/>
    </location>
</feature>
<dbReference type="InterPro" id="IPR036179">
    <property type="entry name" value="Ig-like_dom_sf"/>
</dbReference>